<protein>
    <recommendedName>
        <fullName evidence="1">SnoaL-like domain-containing protein</fullName>
    </recommendedName>
</protein>
<name>A0A0C3CSP3_OIDMZ</name>
<dbReference type="InParanoid" id="A0A0C3CSP3"/>
<dbReference type="AlphaFoldDB" id="A0A0C3CSP3"/>
<keyword evidence="3" id="KW-1185">Reference proteome</keyword>
<feature type="domain" description="SnoaL-like" evidence="1">
    <location>
        <begin position="14"/>
        <end position="128"/>
    </location>
</feature>
<dbReference type="OrthoDB" id="4126403at2759"/>
<reference evidence="2 3" key="1">
    <citation type="submission" date="2014-04" db="EMBL/GenBank/DDBJ databases">
        <authorList>
            <consortium name="DOE Joint Genome Institute"/>
            <person name="Kuo A."/>
            <person name="Martino E."/>
            <person name="Perotto S."/>
            <person name="Kohler A."/>
            <person name="Nagy L.G."/>
            <person name="Floudas D."/>
            <person name="Copeland A."/>
            <person name="Barry K.W."/>
            <person name="Cichocki N."/>
            <person name="Veneault-Fourrey C."/>
            <person name="LaButti K."/>
            <person name="Lindquist E.A."/>
            <person name="Lipzen A."/>
            <person name="Lundell T."/>
            <person name="Morin E."/>
            <person name="Murat C."/>
            <person name="Sun H."/>
            <person name="Tunlid A."/>
            <person name="Henrissat B."/>
            <person name="Grigoriev I.V."/>
            <person name="Hibbett D.S."/>
            <person name="Martin F."/>
            <person name="Nordberg H.P."/>
            <person name="Cantor M.N."/>
            <person name="Hua S.X."/>
        </authorList>
    </citation>
    <scope>NUCLEOTIDE SEQUENCE [LARGE SCALE GENOMIC DNA]</scope>
    <source>
        <strain evidence="2 3">Zn</strain>
    </source>
</reference>
<dbReference type="InterPro" id="IPR032710">
    <property type="entry name" value="NTF2-like_dom_sf"/>
</dbReference>
<dbReference type="Gene3D" id="3.10.450.50">
    <property type="match status" value="1"/>
</dbReference>
<dbReference type="Pfam" id="PF12680">
    <property type="entry name" value="SnoaL_2"/>
    <property type="match status" value="1"/>
</dbReference>
<evidence type="ECO:0000313" key="3">
    <source>
        <dbReference type="Proteomes" id="UP000054321"/>
    </source>
</evidence>
<dbReference type="EMBL" id="KN832909">
    <property type="protein sequence ID" value="KIM92687.1"/>
    <property type="molecule type" value="Genomic_DNA"/>
</dbReference>
<evidence type="ECO:0000313" key="2">
    <source>
        <dbReference type="EMBL" id="KIM92687.1"/>
    </source>
</evidence>
<dbReference type="HOGENOM" id="CLU_122474_0_0_1"/>
<proteinExistence type="predicted"/>
<sequence>MDGSLESVKTLGTKWCSLWSGDDAEPWVAMYAQKATFLDHALQINRQGFPNLQDHFKIWTNSLPDCKAVLEGSWPGERLPDGKWRVIMRTRWTGTFLNDLPTIKASGTKVNFPVRVEMVVRDDGLIEEAAEWYCSNFWDVKPVSEYHRRGDFAWTD</sequence>
<dbReference type="InterPro" id="IPR037401">
    <property type="entry name" value="SnoaL-like"/>
</dbReference>
<organism evidence="2 3">
    <name type="scientific">Oidiodendron maius (strain Zn)</name>
    <dbReference type="NCBI Taxonomy" id="913774"/>
    <lineage>
        <taxon>Eukaryota</taxon>
        <taxon>Fungi</taxon>
        <taxon>Dikarya</taxon>
        <taxon>Ascomycota</taxon>
        <taxon>Pezizomycotina</taxon>
        <taxon>Leotiomycetes</taxon>
        <taxon>Leotiomycetes incertae sedis</taxon>
        <taxon>Myxotrichaceae</taxon>
        <taxon>Oidiodendron</taxon>
    </lineage>
</organism>
<evidence type="ECO:0000259" key="1">
    <source>
        <dbReference type="Pfam" id="PF12680"/>
    </source>
</evidence>
<dbReference type="Proteomes" id="UP000054321">
    <property type="component" value="Unassembled WGS sequence"/>
</dbReference>
<accession>A0A0C3CSP3</accession>
<dbReference type="SUPFAM" id="SSF54427">
    <property type="entry name" value="NTF2-like"/>
    <property type="match status" value="1"/>
</dbReference>
<gene>
    <name evidence="2" type="ORF">OIDMADRAFT_62310</name>
</gene>
<reference evidence="3" key="2">
    <citation type="submission" date="2015-01" db="EMBL/GenBank/DDBJ databases">
        <title>Evolutionary Origins and Diversification of the Mycorrhizal Mutualists.</title>
        <authorList>
            <consortium name="DOE Joint Genome Institute"/>
            <consortium name="Mycorrhizal Genomics Consortium"/>
            <person name="Kohler A."/>
            <person name="Kuo A."/>
            <person name="Nagy L.G."/>
            <person name="Floudas D."/>
            <person name="Copeland A."/>
            <person name="Barry K.W."/>
            <person name="Cichocki N."/>
            <person name="Veneault-Fourrey C."/>
            <person name="LaButti K."/>
            <person name="Lindquist E.A."/>
            <person name="Lipzen A."/>
            <person name="Lundell T."/>
            <person name="Morin E."/>
            <person name="Murat C."/>
            <person name="Riley R."/>
            <person name="Ohm R."/>
            <person name="Sun H."/>
            <person name="Tunlid A."/>
            <person name="Henrissat B."/>
            <person name="Grigoriev I.V."/>
            <person name="Hibbett D.S."/>
            <person name="Martin F."/>
        </authorList>
    </citation>
    <scope>NUCLEOTIDE SEQUENCE [LARGE SCALE GENOMIC DNA]</scope>
    <source>
        <strain evidence="3">Zn</strain>
    </source>
</reference>